<feature type="region of interest" description="Disordered" evidence="1">
    <location>
        <begin position="1"/>
        <end position="35"/>
    </location>
</feature>
<proteinExistence type="predicted"/>
<evidence type="ECO:0000313" key="3">
    <source>
        <dbReference type="Proteomes" id="UP000823674"/>
    </source>
</evidence>
<dbReference type="Proteomes" id="UP000823674">
    <property type="component" value="Chromosome A06"/>
</dbReference>
<feature type="compositionally biased region" description="Basic and acidic residues" evidence="1">
    <location>
        <begin position="16"/>
        <end position="35"/>
    </location>
</feature>
<keyword evidence="3" id="KW-1185">Reference proteome</keyword>
<reference evidence="2 3" key="1">
    <citation type="submission" date="2021-03" db="EMBL/GenBank/DDBJ databases">
        <authorList>
            <person name="King G.J."/>
            <person name="Bancroft I."/>
            <person name="Baten A."/>
            <person name="Bloomfield J."/>
            <person name="Borpatragohain P."/>
            <person name="He Z."/>
            <person name="Irish N."/>
            <person name="Irwin J."/>
            <person name="Liu K."/>
            <person name="Mauleon R.P."/>
            <person name="Moore J."/>
            <person name="Morris R."/>
            <person name="Ostergaard L."/>
            <person name="Wang B."/>
            <person name="Wells R."/>
        </authorList>
    </citation>
    <scope>NUCLEOTIDE SEQUENCE [LARGE SCALE GENOMIC DNA]</scope>
    <source>
        <strain evidence="2">R-o-18</strain>
        <tissue evidence="2">Leaf</tissue>
    </source>
</reference>
<evidence type="ECO:0000313" key="2">
    <source>
        <dbReference type="EMBL" id="KAG5394476.1"/>
    </source>
</evidence>
<evidence type="ECO:0000256" key="1">
    <source>
        <dbReference type="SAM" id="MobiDB-lite"/>
    </source>
</evidence>
<comment type="caution">
    <text evidence="2">The sequence shown here is derived from an EMBL/GenBank/DDBJ whole genome shotgun (WGS) entry which is preliminary data.</text>
</comment>
<sequence>MISLTHSHGHGHAHHERYSGEMATKRQRDPDLNDFQEKPLTISKILSILHKLDFYVQT</sequence>
<accession>A0ABQ7MAQ6</accession>
<name>A0ABQ7MAQ6_BRACM</name>
<organism evidence="2 3">
    <name type="scientific">Brassica rapa subsp. trilocularis</name>
    <dbReference type="NCBI Taxonomy" id="1813537"/>
    <lineage>
        <taxon>Eukaryota</taxon>
        <taxon>Viridiplantae</taxon>
        <taxon>Streptophyta</taxon>
        <taxon>Embryophyta</taxon>
        <taxon>Tracheophyta</taxon>
        <taxon>Spermatophyta</taxon>
        <taxon>Magnoliopsida</taxon>
        <taxon>eudicotyledons</taxon>
        <taxon>Gunneridae</taxon>
        <taxon>Pentapetalae</taxon>
        <taxon>rosids</taxon>
        <taxon>malvids</taxon>
        <taxon>Brassicales</taxon>
        <taxon>Brassicaceae</taxon>
        <taxon>Brassiceae</taxon>
        <taxon>Brassica</taxon>
    </lineage>
</organism>
<dbReference type="EMBL" id="JADBGQ010000006">
    <property type="protein sequence ID" value="KAG5394476.1"/>
    <property type="molecule type" value="Genomic_DNA"/>
</dbReference>
<gene>
    <name evidence="2" type="primary">A06p044640.1_BraROA</name>
    <name evidence="2" type="ORF">IGI04_024439</name>
</gene>
<protein>
    <submittedName>
        <fullName evidence="2">Uncharacterized protein</fullName>
    </submittedName>
</protein>